<proteinExistence type="predicted"/>
<protein>
    <submittedName>
        <fullName evidence="1">Uncharacterized protein</fullName>
    </submittedName>
</protein>
<organism evidence="1 2">
    <name type="scientific">Batillaria attramentaria</name>
    <dbReference type="NCBI Taxonomy" id="370345"/>
    <lineage>
        <taxon>Eukaryota</taxon>
        <taxon>Metazoa</taxon>
        <taxon>Spiralia</taxon>
        <taxon>Lophotrochozoa</taxon>
        <taxon>Mollusca</taxon>
        <taxon>Gastropoda</taxon>
        <taxon>Caenogastropoda</taxon>
        <taxon>Sorbeoconcha</taxon>
        <taxon>Cerithioidea</taxon>
        <taxon>Batillariidae</taxon>
        <taxon>Batillaria</taxon>
    </lineage>
</organism>
<keyword evidence="2" id="KW-1185">Reference proteome</keyword>
<gene>
    <name evidence="1" type="ORF">BaRGS_00014282</name>
</gene>
<sequence length="83" mass="8715">MRWELPAARSAPRGTCLARAGGVPRYGAQRFAGGGRVTVVDVAISCQRIYLSVVGNRRGSPVMALWETAGGSVVDEGKPGSNR</sequence>
<dbReference type="EMBL" id="JACVVK020000083">
    <property type="protein sequence ID" value="KAK7494390.1"/>
    <property type="molecule type" value="Genomic_DNA"/>
</dbReference>
<evidence type="ECO:0000313" key="1">
    <source>
        <dbReference type="EMBL" id="KAK7494390.1"/>
    </source>
</evidence>
<reference evidence="1 2" key="1">
    <citation type="journal article" date="2023" name="Sci. Data">
        <title>Genome assembly of the Korean intertidal mud-creeper Batillaria attramentaria.</title>
        <authorList>
            <person name="Patra A.K."/>
            <person name="Ho P.T."/>
            <person name="Jun S."/>
            <person name="Lee S.J."/>
            <person name="Kim Y."/>
            <person name="Won Y.J."/>
        </authorList>
    </citation>
    <scope>NUCLEOTIDE SEQUENCE [LARGE SCALE GENOMIC DNA]</scope>
    <source>
        <strain evidence="1">Wonlab-2016</strain>
    </source>
</reference>
<comment type="caution">
    <text evidence="1">The sequence shown here is derived from an EMBL/GenBank/DDBJ whole genome shotgun (WGS) entry which is preliminary data.</text>
</comment>
<name>A0ABD0L4L9_9CAEN</name>
<accession>A0ABD0L4L9</accession>
<dbReference type="AlphaFoldDB" id="A0ABD0L4L9"/>
<evidence type="ECO:0000313" key="2">
    <source>
        <dbReference type="Proteomes" id="UP001519460"/>
    </source>
</evidence>
<dbReference type="Proteomes" id="UP001519460">
    <property type="component" value="Unassembled WGS sequence"/>
</dbReference>